<gene>
    <name evidence="10" type="ORF">P343_06165</name>
</gene>
<dbReference type="STRING" id="1395513.P343_06165"/>
<dbReference type="RefSeq" id="WP_023509524.1">
    <property type="nucleotide sequence ID" value="NZ_AWTC01000004.1"/>
</dbReference>
<accession>V6IZ36</accession>
<keyword evidence="7 9" id="KW-0472">Membrane</keyword>
<comment type="subcellular location">
    <subcellularLocation>
        <location evidence="1">Cell membrane</location>
        <topology evidence="1">Multi-pass membrane protein</topology>
    </subcellularLocation>
</comment>
<comment type="caution">
    <text evidence="10">The sequence shown here is derived from an EMBL/GenBank/DDBJ whole genome shotgun (WGS) entry which is preliminary data.</text>
</comment>
<feature type="transmembrane region" description="Helical" evidence="9">
    <location>
        <begin position="35"/>
        <end position="57"/>
    </location>
</feature>
<keyword evidence="4" id="KW-0997">Cell inner membrane</keyword>
<feature type="transmembrane region" description="Helical" evidence="9">
    <location>
        <begin position="69"/>
        <end position="88"/>
    </location>
</feature>
<evidence type="ECO:0000256" key="6">
    <source>
        <dbReference type="ARBA" id="ARBA00022989"/>
    </source>
</evidence>
<evidence type="ECO:0000256" key="5">
    <source>
        <dbReference type="ARBA" id="ARBA00022692"/>
    </source>
</evidence>
<feature type="transmembrane region" description="Helical" evidence="9">
    <location>
        <begin position="268"/>
        <end position="301"/>
    </location>
</feature>
<dbReference type="PATRIC" id="fig|1395513.3.peg.1261"/>
<sequence>MIEAKGKMTSVSKKPATTIKQNKAVPQWIANNKQIIGIFAVLVILSLFFSVFSNSFATTGNMLNMLQQLAANLIVCVFMTLVITTSGIDLSVGSILSLASALIAVLIKAGLGSFEAFLIVLIVGAIVGLINGVVISYLSIPPFIVTLASMIYIQGLALLITGGYSIGIDGSAWLNAIGQGRVLNIPVSAIIAIVVVVVGWGVLTQTRFGTYVIGIGSNEESVRRSGVNIKKIKMLTYMFSGMAASFAGIVLATRLGSGSSNVGTGFEMAVIAAVVLGGTSLFGGIGTMLGSVFGVFLIGVIDNGLTLMNVSPYIIQIIQGSVLLLAVIVNTHVFSGKSLKRR</sequence>
<feature type="transmembrane region" description="Helical" evidence="9">
    <location>
        <begin position="313"/>
        <end position="334"/>
    </location>
</feature>
<dbReference type="PANTHER" id="PTHR32196">
    <property type="entry name" value="ABC TRANSPORTER PERMEASE PROTEIN YPHD-RELATED-RELATED"/>
    <property type="match status" value="1"/>
</dbReference>
<dbReference type="Pfam" id="PF02653">
    <property type="entry name" value="BPD_transp_2"/>
    <property type="match status" value="1"/>
</dbReference>
<evidence type="ECO:0000256" key="9">
    <source>
        <dbReference type="SAM" id="Phobius"/>
    </source>
</evidence>
<dbReference type="GO" id="GO:0005886">
    <property type="term" value="C:plasma membrane"/>
    <property type="evidence" value="ECO:0007669"/>
    <property type="project" value="UniProtKB-SubCell"/>
</dbReference>
<evidence type="ECO:0000256" key="3">
    <source>
        <dbReference type="ARBA" id="ARBA00022475"/>
    </source>
</evidence>
<evidence type="ECO:0000256" key="8">
    <source>
        <dbReference type="ARBA" id="ARBA00039381"/>
    </source>
</evidence>
<protein>
    <recommendedName>
        <fullName evidence="8">Autoinducer 2 import system permease protein LsrD</fullName>
    </recommendedName>
</protein>
<keyword evidence="3" id="KW-1003">Cell membrane</keyword>
<dbReference type="PANTHER" id="PTHR32196:SF71">
    <property type="entry name" value="AUTOINDUCER 2 IMPORT SYSTEM PERMEASE PROTEIN LSRD"/>
    <property type="match status" value="1"/>
</dbReference>
<reference evidence="10 11" key="1">
    <citation type="journal article" date="2013" name="Genome Announc.">
        <title>Genome Sequence of Sporolactobacillus laevolacticus DSM442, an Efficient Polymer-Grade D-Lactate Producer from Agricultural Waste Cottonseed as a Nitrogen Source.</title>
        <authorList>
            <person name="Wang H."/>
            <person name="Wang L."/>
            <person name="Ju J."/>
            <person name="Yu B."/>
            <person name="Ma Y."/>
        </authorList>
    </citation>
    <scope>NUCLEOTIDE SEQUENCE [LARGE SCALE GENOMIC DNA]</scope>
    <source>
        <strain evidence="10 11">DSM 442</strain>
    </source>
</reference>
<feature type="transmembrane region" description="Helical" evidence="9">
    <location>
        <begin position="182"/>
        <end position="203"/>
    </location>
</feature>
<dbReference type="CDD" id="cd06579">
    <property type="entry name" value="TM_PBP1_transp_AraH_like"/>
    <property type="match status" value="1"/>
</dbReference>
<keyword evidence="2" id="KW-0813">Transport</keyword>
<dbReference type="InterPro" id="IPR001851">
    <property type="entry name" value="ABC_transp_permease"/>
</dbReference>
<feature type="transmembrane region" description="Helical" evidence="9">
    <location>
        <begin position="234"/>
        <end position="256"/>
    </location>
</feature>
<keyword evidence="6 9" id="KW-1133">Transmembrane helix</keyword>
<evidence type="ECO:0000256" key="2">
    <source>
        <dbReference type="ARBA" id="ARBA00022448"/>
    </source>
</evidence>
<dbReference type="eggNOG" id="COG1172">
    <property type="taxonomic scope" value="Bacteria"/>
</dbReference>
<dbReference type="AlphaFoldDB" id="V6IZ36"/>
<name>V6IZ36_9BACL</name>
<organism evidence="10 11">
    <name type="scientific">Sporolactobacillus laevolacticus DSM 442</name>
    <dbReference type="NCBI Taxonomy" id="1395513"/>
    <lineage>
        <taxon>Bacteria</taxon>
        <taxon>Bacillati</taxon>
        <taxon>Bacillota</taxon>
        <taxon>Bacilli</taxon>
        <taxon>Bacillales</taxon>
        <taxon>Sporolactobacillaceae</taxon>
        <taxon>Sporolactobacillus</taxon>
    </lineage>
</organism>
<dbReference type="GO" id="GO:0022857">
    <property type="term" value="F:transmembrane transporter activity"/>
    <property type="evidence" value="ECO:0007669"/>
    <property type="project" value="InterPro"/>
</dbReference>
<dbReference type="Proteomes" id="UP000018296">
    <property type="component" value="Unassembled WGS sequence"/>
</dbReference>
<evidence type="ECO:0000313" key="10">
    <source>
        <dbReference type="EMBL" id="EST12695.1"/>
    </source>
</evidence>
<feature type="transmembrane region" description="Helical" evidence="9">
    <location>
        <begin position="94"/>
        <end position="111"/>
    </location>
</feature>
<evidence type="ECO:0000256" key="7">
    <source>
        <dbReference type="ARBA" id="ARBA00023136"/>
    </source>
</evidence>
<keyword evidence="5 9" id="KW-0812">Transmembrane</keyword>
<evidence type="ECO:0000313" key="11">
    <source>
        <dbReference type="Proteomes" id="UP000018296"/>
    </source>
</evidence>
<keyword evidence="11" id="KW-1185">Reference proteome</keyword>
<proteinExistence type="predicted"/>
<evidence type="ECO:0000256" key="4">
    <source>
        <dbReference type="ARBA" id="ARBA00022519"/>
    </source>
</evidence>
<feature type="transmembrane region" description="Helical" evidence="9">
    <location>
        <begin position="118"/>
        <end position="137"/>
    </location>
</feature>
<evidence type="ECO:0000256" key="1">
    <source>
        <dbReference type="ARBA" id="ARBA00004651"/>
    </source>
</evidence>
<dbReference type="EMBL" id="AWTC01000004">
    <property type="protein sequence ID" value="EST12695.1"/>
    <property type="molecule type" value="Genomic_DNA"/>
</dbReference>